<dbReference type="Proteomes" id="UP000774570">
    <property type="component" value="Unassembled WGS sequence"/>
</dbReference>
<comment type="subcellular location">
    <subcellularLocation>
        <location evidence="1">Cell membrane</location>
        <topology evidence="1">Multi-pass membrane protein</topology>
    </subcellularLocation>
</comment>
<evidence type="ECO:0000256" key="3">
    <source>
        <dbReference type="ARBA" id="ARBA00022475"/>
    </source>
</evidence>
<comment type="caution">
    <text evidence="8">The sequence shown here is derived from an EMBL/GenBank/DDBJ whole genome shotgun (WGS) entry which is preliminary data.</text>
</comment>
<accession>A0ABS7G0C4</accession>
<evidence type="ECO:0000313" key="8">
    <source>
        <dbReference type="EMBL" id="MBW8485319.1"/>
    </source>
</evidence>
<dbReference type="PANTHER" id="PTHR23517:SF2">
    <property type="entry name" value="MULTIDRUG RESISTANCE PROTEIN MDTH"/>
    <property type="match status" value="1"/>
</dbReference>
<name>A0ABS7G0C4_9ACTN</name>
<evidence type="ECO:0000256" key="2">
    <source>
        <dbReference type="ARBA" id="ARBA00022448"/>
    </source>
</evidence>
<dbReference type="InterPro" id="IPR036259">
    <property type="entry name" value="MFS_trans_sf"/>
</dbReference>
<evidence type="ECO:0000256" key="1">
    <source>
        <dbReference type="ARBA" id="ARBA00004651"/>
    </source>
</evidence>
<proteinExistence type="predicted"/>
<evidence type="ECO:0000256" key="7">
    <source>
        <dbReference type="SAM" id="Phobius"/>
    </source>
</evidence>
<gene>
    <name evidence="8" type="ORF">K1Y72_23270</name>
</gene>
<evidence type="ECO:0000313" key="9">
    <source>
        <dbReference type="Proteomes" id="UP000774570"/>
    </source>
</evidence>
<keyword evidence="2" id="KW-0813">Transport</keyword>
<reference evidence="8 9" key="1">
    <citation type="submission" date="2021-07" db="EMBL/GenBank/DDBJ databases">
        <title>Actinomadura sp. PM05-2 isolated from lichen.</title>
        <authorList>
            <person name="Somphong A."/>
            <person name="Phongsopitanun W."/>
            <person name="Tanasupawat S."/>
            <person name="Peongsungnone V."/>
        </authorList>
    </citation>
    <scope>NUCLEOTIDE SEQUENCE [LARGE SCALE GENOMIC DNA]</scope>
    <source>
        <strain evidence="8 9">PM05-2</strain>
    </source>
</reference>
<feature type="transmembrane region" description="Helical" evidence="7">
    <location>
        <begin position="45"/>
        <end position="65"/>
    </location>
</feature>
<dbReference type="RefSeq" id="WP_220168542.1">
    <property type="nucleotide sequence ID" value="NZ_JAIBOA010000015.1"/>
</dbReference>
<keyword evidence="9" id="KW-1185">Reference proteome</keyword>
<feature type="transmembrane region" description="Helical" evidence="7">
    <location>
        <begin position="371"/>
        <end position="392"/>
    </location>
</feature>
<dbReference type="Gene3D" id="1.20.1250.20">
    <property type="entry name" value="MFS general substrate transporter like domains"/>
    <property type="match status" value="1"/>
</dbReference>
<feature type="transmembrane region" description="Helical" evidence="7">
    <location>
        <begin position="132"/>
        <end position="154"/>
    </location>
</feature>
<feature type="transmembrane region" description="Helical" evidence="7">
    <location>
        <begin position="16"/>
        <end position="39"/>
    </location>
</feature>
<sequence>MVLRGRAERLPREVPALLAVRAANQVGALAMAFLAVLAGPRTAPAALAAFGVAALASRWTGGALLARHAPRTLIVAGLAATGAAMLLLAAARGPAAIVGAAALVGLAFEIYEPATQEMLARTPDPAVRDRAYELLSALVVAAGAVAGLLAAVLLPLGVRWLMVMDAASCLVSAALAAALLPRTPPPEAEPARRRWRPPGTLLRLTLAGTAFAYGYMGVLMFLPALLLQCGAPGWLPGADLAGAALLAPLAVAAGRAPLAGPLAGRPHAVVLAAGTVLLGALTLALAAAPGAGWTAVAHLGWGAVAGTLLGRWQSVVADLAPEAERPRWFAVFGSSWGVAQPAVPAVAGLLGGGAVAAMATAGAALLAVPGLLAVAGCGAGVISGGTASAPAGPRRGRPVRGRPP</sequence>
<feature type="transmembrane region" description="Helical" evidence="7">
    <location>
        <begin position="95"/>
        <end position="111"/>
    </location>
</feature>
<protein>
    <submittedName>
        <fullName evidence="8">MFS transporter</fullName>
    </submittedName>
</protein>
<keyword evidence="6 7" id="KW-0472">Membrane</keyword>
<keyword evidence="5 7" id="KW-1133">Transmembrane helix</keyword>
<dbReference type="InterPro" id="IPR050171">
    <property type="entry name" value="MFS_Transporters"/>
</dbReference>
<feature type="transmembrane region" description="Helical" evidence="7">
    <location>
        <begin position="72"/>
        <end position="89"/>
    </location>
</feature>
<dbReference type="Pfam" id="PF07690">
    <property type="entry name" value="MFS_1"/>
    <property type="match status" value="1"/>
</dbReference>
<evidence type="ECO:0000256" key="6">
    <source>
        <dbReference type="ARBA" id="ARBA00023136"/>
    </source>
</evidence>
<dbReference type="EMBL" id="JAIBOA010000015">
    <property type="protein sequence ID" value="MBW8485319.1"/>
    <property type="molecule type" value="Genomic_DNA"/>
</dbReference>
<dbReference type="PANTHER" id="PTHR23517">
    <property type="entry name" value="RESISTANCE PROTEIN MDTM, PUTATIVE-RELATED-RELATED"/>
    <property type="match status" value="1"/>
</dbReference>
<feature type="transmembrane region" description="Helical" evidence="7">
    <location>
        <begin position="201"/>
        <end position="222"/>
    </location>
</feature>
<feature type="transmembrane region" description="Helical" evidence="7">
    <location>
        <begin position="160"/>
        <end position="180"/>
    </location>
</feature>
<feature type="transmembrane region" description="Helical" evidence="7">
    <location>
        <begin position="268"/>
        <end position="287"/>
    </location>
</feature>
<evidence type="ECO:0000256" key="4">
    <source>
        <dbReference type="ARBA" id="ARBA00022692"/>
    </source>
</evidence>
<feature type="transmembrane region" description="Helical" evidence="7">
    <location>
        <begin position="234"/>
        <end position="256"/>
    </location>
</feature>
<keyword evidence="4 7" id="KW-0812">Transmembrane</keyword>
<evidence type="ECO:0000256" key="5">
    <source>
        <dbReference type="ARBA" id="ARBA00022989"/>
    </source>
</evidence>
<keyword evidence="3" id="KW-1003">Cell membrane</keyword>
<organism evidence="8 9">
    <name type="scientific">Actinomadura parmotrematis</name>
    <dbReference type="NCBI Taxonomy" id="2864039"/>
    <lineage>
        <taxon>Bacteria</taxon>
        <taxon>Bacillati</taxon>
        <taxon>Actinomycetota</taxon>
        <taxon>Actinomycetes</taxon>
        <taxon>Streptosporangiales</taxon>
        <taxon>Thermomonosporaceae</taxon>
        <taxon>Actinomadura</taxon>
    </lineage>
</organism>
<dbReference type="SUPFAM" id="SSF103473">
    <property type="entry name" value="MFS general substrate transporter"/>
    <property type="match status" value="1"/>
</dbReference>
<feature type="transmembrane region" description="Helical" evidence="7">
    <location>
        <begin position="299"/>
        <end position="321"/>
    </location>
</feature>
<dbReference type="InterPro" id="IPR011701">
    <property type="entry name" value="MFS"/>
</dbReference>